<dbReference type="Proteomes" id="UP000562027">
    <property type="component" value="Unassembled WGS sequence"/>
</dbReference>
<comment type="caution">
    <text evidence="1">The sequence shown here is derived from an EMBL/GenBank/DDBJ whole genome shotgun (WGS) entry which is preliminary data.</text>
</comment>
<reference evidence="1 2" key="1">
    <citation type="submission" date="2020-08" db="EMBL/GenBank/DDBJ databases">
        <title>Functional genomics of gut bacteria from endangered species of beetles.</title>
        <authorList>
            <person name="Carlos-Shanley C."/>
        </authorList>
    </citation>
    <scope>NUCLEOTIDE SEQUENCE [LARGE SCALE GENOMIC DNA]</scope>
    <source>
        <strain evidence="1 2">S00239</strain>
    </source>
</reference>
<sequence length="57" mass="6453">MKNLPKRKGDELRNYVADFLDRAESDRMLRPMPKHLASNVRAAPLGSWRPFSSPAGT</sequence>
<dbReference type="AlphaFoldDB" id="A0A840LF51"/>
<accession>A0A840LF51</accession>
<gene>
    <name evidence="1" type="ORF">HNP55_003223</name>
</gene>
<evidence type="ECO:0000313" key="2">
    <source>
        <dbReference type="Proteomes" id="UP000562027"/>
    </source>
</evidence>
<organism evidence="1 2">
    <name type="scientific">Roseateles oligotrophus</name>
    <dbReference type="NCBI Taxonomy" id="1769250"/>
    <lineage>
        <taxon>Bacteria</taxon>
        <taxon>Pseudomonadati</taxon>
        <taxon>Pseudomonadota</taxon>
        <taxon>Betaproteobacteria</taxon>
        <taxon>Burkholderiales</taxon>
        <taxon>Sphaerotilaceae</taxon>
        <taxon>Roseateles</taxon>
    </lineage>
</organism>
<keyword evidence="2" id="KW-1185">Reference proteome</keyword>
<protein>
    <submittedName>
        <fullName evidence="1">Uncharacterized protein</fullName>
    </submittedName>
</protein>
<evidence type="ECO:0000313" key="1">
    <source>
        <dbReference type="EMBL" id="MBB4844679.1"/>
    </source>
</evidence>
<name>A0A840LF51_9BURK</name>
<dbReference type="EMBL" id="JACHLP010000006">
    <property type="protein sequence ID" value="MBB4844679.1"/>
    <property type="molecule type" value="Genomic_DNA"/>
</dbReference>
<dbReference type="RefSeq" id="WP_184301431.1">
    <property type="nucleotide sequence ID" value="NZ_JACHLP010000006.1"/>
</dbReference>
<proteinExistence type="predicted"/>